<dbReference type="InterPro" id="IPR005829">
    <property type="entry name" value="Sugar_transporter_CS"/>
</dbReference>
<dbReference type="Pfam" id="PF00083">
    <property type="entry name" value="Sugar_tr"/>
    <property type="match status" value="2"/>
</dbReference>
<evidence type="ECO:0000256" key="2">
    <source>
        <dbReference type="ARBA" id="ARBA00022692"/>
    </source>
</evidence>
<dbReference type="InterPro" id="IPR036259">
    <property type="entry name" value="MFS_trans_sf"/>
</dbReference>
<organism evidence="6 7">
    <name type="scientific">Phlyctema vagabunda</name>
    <dbReference type="NCBI Taxonomy" id="108571"/>
    <lineage>
        <taxon>Eukaryota</taxon>
        <taxon>Fungi</taxon>
        <taxon>Dikarya</taxon>
        <taxon>Ascomycota</taxon>
        <taxon>Pezizomycotina</taxon>
        <taxon>Leotiomycetes</taxon>
        <taxon>Helotiales</taxon>
        <taxon>Dermateaceae</taxon>
        <taxon>Phlyctema</taxon>
    </lineage>
</organism>
<protein>
    <submittedName>
        <fullName evidence="6">Maltose permease</fullName>
    </submittedName>
</protein>
<dbReference type="InterPro" id="IPR050360">
    <property type="entry name" value="MFS_Sugar_Transporters"/>
</dbReference>
<evidence type="ECO:0000313" key="6">
    <source>
        <dbReference type="EMBL" id="KAL3421686.1"/>
    </source>
</evidence>
<dbReference type="EMBL" id="JBFCZG010000005">
    <property type="protein sequence ID" value="KAL3421686.1"/>
    <property type="molecule type" value="Genomic_DNA"/>
</dbReference>
<evidence type="ECO:0000313" key="7">
    <source>
        <dbReference type="Proteomes" id="UP001629113"/>
    </source>
</evidence>
<dbReference type="Gene3D" id="1.20.1250.20">
    <property type="entry name" value="MFS general substrate transporter like domains"/>
    <property type="match status" value="2"/>
</dbReference>
<sequence length="221" mass="25009">MAGPITNRLGYRWTTILGLIPMNATMFISFFADSLTLLVVGQALEGVPWGFFIANAPAYASETVPLVLRAKRPVVVESPLVLQWIFPTPLLVLIFLAPESPWWLMRRGRKDEAFRSLERLGSETTQQTQHQLAMIERTVEIEAKIGGTPTLLDLFKGTDLRRTTITCLMYASQNFAGNLIANQETFFFEEARISSNRAFQLNLINFCLQFVANSLSWFLTR</sequence>
<feature type="transmembrane region" description="Helical" evidence="5">
    <location>
        <begin position="84"/>
        <end position="105"/>
    </location>
</feature>
<evidence type="ECO:0000256" key="4">
    <source>
        <dbReference type="ARBA" id="ARBA00023136"/>
    </source>
</evidence>
<keyword evidence="4 5" id="KW-0472">Membrane</keyword>
<name>A0ABR4PF77_9HELO</name>
<keyword evidence="3 5" id="KW-1133">Transmembrane helix</keyword>
<keyword evidence="2 5" id="KW-0812">Transmembrane</keyword>
<feature type="transmembrane region" description="Helical" evidence="5">
    <location>
        <begin position="12"/>
        <end position="32"/>
    </location>
</feature>
<dbReference type="SUPFAM" id="SSF103473">
    <property type="entry name" value="MFS general substrate transporter"/>
    <property type="match status" value="1"/>
</dbReference>
<comment type="caution">
    <text evidence="6">The sequence shown here is derived from an EMBL/GenBank/DDBJ whole genome shotgun (WGS) entry which is preliminary data.</text>
</comment>
<proteinExistence type="predicted"/>
<dbReference type="PANTHER" id="PTHR48022">
    <property type="entry name" value="PLASTIDIC GLUCOSE TRANSPORTER 4"/>
    <property type="match status" value="1"/>
</dbReference>
<dbReference type="PROSITE" id="PS00217">
    <property type="entry name" value="SUGAR_TRANSPORT_2"/>
    <property type="match status" value="1"/>
</dbReference>
<evidence type="ECO:0000256" key="3">
    <source>
        <dbReference type="ARBA" id="ARBA00022989"/>
    </source>
</evidence>
<evidence type="ECO:0000256" key="1">
    <source>
        <dbReference type="ARBA" id="ARBA00004141"/>
    </source>
</evidence>
<dbReference type="PANTHER" id="PTHR48022:SF57">
    <property type="entry name" value="MALTOSE TRANSPORTER, PUTATIVE (AFU_ORTHOLOGUE AFUA_4G00150)-RELATED"/>
    <property type="match status" value="1"/>
</dbReference>
<dbReference type="InterPro" id="IPR005828">
    <property type="entry name" value="MFS_sugar_transport-like"/>
</dbReference>
<evidence type="ECO:0000256" key="5">
    <source>
        <dbReference type="SAM" id="Phobius"/>
    </source>
</evidence>
<dbReference type="Proteomes" id="UP001629113">
    <property type="component" value="Unassembled WGS sequence"/>
</dbReference>
<keyword evidence="7" id="KW-1185">Reference proteome</keyword>
<gene>
    <name evidence="6" type="ORF">PVAG01_05842</name>
</gene>
<comment type="subcellular location">
    <subcellularLocation>
        <location evidence="1">Membrane</location>
        <topology evidence="1">Multi-pass membrane protein</topology>
    </subcellularLocation>
</comment>
<reference evidence="6 7" key="1">
    <citation type="submission" date="2024-06" db="EMBL/GenBank/DDBJ databases">
        <title>Complete genome of Phlyctema vagabunda strain 19-DSS-EL-015.</title>
        <authorList>
            <person name="Fiorenzani C."/>
        </authorList>
    </citation>
    <scope>NUCLEOTIDE SEQUENCE [LARGE SCALE GENOMIC DNA]</scope>
    <source>
        <strain evidence="6 7">19-DSS-EL-015</strain>
    </source>
</reference>
<accession>A0ABR4PF77</accession>